<accession>A0A951PKA1</accession>
<evidence type="ECO:0000313" key="2">
    <source>
        <dbReference type="Proteomes" id="UP000753908"/>
    </source>
</evidence>
<evidence type="ECO:0000313" key="1">
    <source>
        <dbReference type="EMBL" id="MBW4544133.1"/>
    </source>
</evidence>
<proteinExistence type="predicted"/>
<dbReference type="AlphaFoldDB" id="A0A951PKA1"/>
<reference evidence="1" key="2">
    <citation type="journal article" date="2022" name="Microbiol. Resour. Announc.">
        <title>Metagenome Sequencing to Explore Phylogenomics of Terrestrial Cyanobacteria.</title>
        <authorList>
            <person name="Ward R.D."/>
            <person name="Stajich J.E."/>
            <person name="Johansen J.R."/>
            <person name="Huntemann M."/>
            <person name="Clum A."/>
            <person name="Foster B."/>
            <person name="Foster B."/>
            <person name="Roux S."/>
            <person name="Palaniappan K."/>
            <person name="Varghese N."/>
            <person name="Mukherjee S."/>
            <person name="Reddy T.B.K."/>
            <person name="Daum C."/>
            <person name="Copeland A."/>
            <person name="Chen I.A."/>
            <person name="Ivanova N.N."/>
            <person name="Kyrpides N.C."/>
            <person name="Shapiro N."/>
            <person name="Eloe-Fadrosh E.A."/>
            <person name="Pietrasiak N."/>
        </authorList>
    </citation>
    <scope>NUCLEOTIDE SEQUENCE</scope>
    <source>
        <strain evidence="1">CPER-KK1</strain>
    </source>
</reference>
<name>A0A951PKA1_9CYAN</name>
<gene>
    <name evidence="1" type="ORF">KME25_06785</name>
</gene>
<dbReference type="Proteomes" id="UP000753908">
    <property type="component" value="Unassembled WGS sequence"/>
</dbReference>
<organism evidence="1 2">
    <name type="scientific">Symplocastrum torsivum CPER-KK1</name>
    <dbReference type="NCBI Taxonomy" id="450513"/>
    <lineage>
        <taxon>Bacteria</taxon>
        <taxon>Bacillati</taxon>
        <taxon>Cyanobacteriota</taxon>
        <taxon>Cyanophyceae</taxon>
        <taxon>Oscillatoriophycideae</taxon>
        <taxon>Oscillatoriales</taxon>
        <taxon>Microcoleaceae</taxon>
        <taxon>Symplocastrum</taxon>
    </lineage>
</organism>
<protein>
    <submittedName>
        <fullName evidence="1">Uncharacterized protein</fullName>
    </submittedName>
</protein>
<dbReference type="EMBL" id="JAHHIF010000007">
    <property type="protein sequence ID" value="MBW4544133.1"/>
    <property type="molecule type" value="Genomic_DNA"/>
</dbReference>
<reference evidence="1" key="1">
    <citation type="submission" date="2021-05" db="EMBL/GenBank/DDBJ databases">
        <authorList>
            <person name="Pietrasiak N."/>
            <person name="Ward R."/>
            <person name="Stajich J.E."/>
            <person name="Kurbessoian T."/>
        </authorList>
    </citation>
    <scope>NUCLEOTIDE SEQUENCE</scope>
    <source>
        <strain evidence="1">CPER-KK1</strain>
    </source>
</reference>
<comment type="caution">
    <text evidence="1">The sequence shown here is derived from an EMBL/GenBank/DDBJ whole genome shotgun (WGS) entry which is preliminary data.</text>
</comment>
<sequence>MPYKERLHPWVLVRLLPNLQQITVAQYRSRSDADGHLRVIRRLMPNAKFEVMFNPELSAKHQA</sequence>